<dbReference type="InterPro" id="IPR044666">
    <property type="entry name" value="Cyclophilin_A-like"/>
</dbReference>
<keyword evidence="3" id="KW-0732">Signal</keyword>
<keyword evidence="1 3" id="KW-0697">Rotamase</keyword>
<feature type="domain" description="PPIase cyclophilin-type" evidence="4">
    <location>
        <begin position="39"/>
        <end position="182"/>
    </location>
</feature>
<dbReference type="PRINTS" id="PR00153">
    <property type="entry name" value="CSAPPISMRASE"/>
</dbReference>
<feature type="signal peptide" evidence="3">
    <location>
        <begin position="1"/>
        <end position="21"/>
    </location>
</feature>
<comment type="catalytic activity">
    <reaction evidence="3">
        <text>[protein]-peptidylproline (omega=180) = [protein]-peptidylproline (omega=0)</text>
        <dbReference type="Rhea" id="RHEA:16237"/>
        <dbReference type="Rhea" id="RHEA-COMP:10747"/>
        <dbReference type="Rhea" id="RHEA-COMP:10748"/>
        <dbReference type="ChEBI" id="CHEBI:83833"/>
        <dbReference type="ChEBI" id="CHEBI:83834"/>
        <dbReference type="EC" id="5.2.1.8"/>
    </reaction>
</comment>
<keyword evidence="2 3" id="KW-0413">Isomerase</keyword>
<dbReference type="SUPFAM" id="SSF50891">
    <property type="entry name" value="Cyclophilin-like"/>
    <property type="match status" value="1"/>
</dbReference>
<dbReference type="Proteomes" id="UP001626536">
    <property type="component" value="Chromosome"/>
</dbReference>
<dbReference type="EMBL" id="CP136862">
    <property type="protein sequence ID" value="WOJ88783.1"/>
    <property type="molecule type" value="Genomic_DNA"/>
</dbReference>
<dbReference type="GO" id="GO:0003755">
    <property type="term" value="F:peptidyl-prolyl cis-trans isomerase activity"/>
    <property type="evidence" value="ECO:0007669"/>
    <property type="project" value="UniProtKB-EC"/>
</dbReference>
<evidence type="ECO:0000256" key="3">
    <source>
        <dbReference type="RuleBase" id="RU363019"/>
    </source>
</evidence>
<dbReference type="InterPro" id="IPR029000">
    <property type="entry name" value="Cyclophilin-like_dom_sf"/>
</dbReference>
<dbReference type="PROSITE" id="PS50072">
    <property type="entry name" value="CSA_PPIASE_2"/>
    <property type="match status" value="1"/>
</dbReference>
<evidence type="ECO:0000256" key="1">
    <source>
        <dbReference type="ARBA" id="ARBA00023110"/>
    </source>
</evidence>
<dbReference type="Gene3D" id="2.40.100.10">
    <property type="entry name" value="Cyclophilin-like"/>
    <property type="match status" value="1"/>
</dbReference>
<proteinExistence type="inferred from homology"/>
<dbReference type="RefSeq" id="WP_407338220.1">
    <property type="nucleotide sequence ID" value="NZ_CP136862.1"/>
</dbReference>
<evidence type="ECO:0000313" key="6">
    <source>
        <dbReference type="Proteomes" id="UP001626536"/>
    </source>
</evidence>
<dbReference type="InterPro" id="IPR002130">
    <property type="entry name" value="Cyclophilin-type_PPIase_dom"/>
</dbReference>
<protein>
    <recommendedName>
        <fullName evidence="3">Peptidyl-prolyl cis-trans isomerase</fullName>
        <shortName evidence="3">PPIase</shortName>
        <ecNumber evidence="3">5.2.1.8</ecNumber>
    </recommendedName>
</protein>
<dbReference type="PANTHER" id="PTHR45625:SF4">
    <property type="entry name" value="PEPTIDYLPROLYL ISOMERASE DOMAIN AND WD REPEAT-CONTAINING PROTEIN 1"/>
    <property type="match status" value="1"/>
</dbReference>
<accession>A0ABZ0HNN7</accession>
<dbReference type="EC" id="5.2.1.8" evidence="3"/>
<evidence type="ECO:0000259" key="4">
    <source>
        <dbReference type="PROSITE" id="PS50072"/>
    </source>
</evidence>
<comment type="function">
    <text evidence="3">PPIases accelerate the folding of proteins. It catalyzes the cis-trans isomerization of proline imidic peptide bonds in oligopeptides.</text>
</comment>
<dbReference type="CDD" id="cd00317">
    <property type="entry name" value="cyclophilin"/>
    <property type="match status" value="1"/>
</dbReference>
<dbReference type="PANTHER" id="PTHR45625">
    <property type="entry name" value="PEPTIDYL-PROLYL CIS-TRANS ISOMERASE-RELATED"/>
    <property type="match status" value="1"/>
</dbReference>
<evidence type="ECO:0000313" key="5">
    <source>
        <dbReference type="EMBL" id="WOJ88783.1"/>
    </source>
</evidence>
<evidence type="ECO:0000256" key="2">
    <source>
        <dbReference type="ARBA" id="ARBA00023235"/>
    </source>
</evidence>
<sequence length="189" mass="20148">MTLQRMILGLGLALAIFSNLAAAPAQDPQNTLYMDTKNGRITILLRPDLAPKHVAQIEALTKRGFYDGIVFHRVIEGFMAQTGDPTGTGMGKSDLPNIPAEFSAEPFKRGTVGMARSQDPDSANSQFFICFGDSSFLNGKYTVVGQVISGMDVVDKIKKGAKENNGAVTDPDKIVKLQIAADAGSGKAK</sequence>
<comment type="similarity">
    <text evidence="3">Belongs to the cyclophilin-type PPIase family.</text>
</comment>
<dbReference type="Pfam" id="PF00160">
    <property type="entry name" value="Pro_isomerase"/>
    <property type="match status" value="1"/>
</dbReference>
<feature type="chain" id="PRO_5044971789" description="Peptidyl-prolyl cis-trans isomerase" evidence="3">
    <location>
        <begin position="22"/>
        <end position="189"/>
    </location>
</feature>
<gene>
    <name evidence="5" type="ORF">RZS28_13310</name>
</gene>
<keyword evidence="6" id="KW-1185">Reference proteome</keyword>
<name>A0ABZ0HNN7_9HYPH</name>
<organism evidence="5 6">
    <name type="scientific">Methylocapsa polymorpha</name>
    <dbReference type="NCBI Taxonomy" id="3080828"/>
    <lineage>
        <taxon>Bacteria</taxon>
        <taxon>Pseudomonadati</taxon>
        <taxon>Pseudomonadota</taxon>
        <taxon>Alphaproteobacteria</taxon>
        <taxon>Hyphomicrobiales</taxon>
        <taxon>Beijerinckiaceae</taxon>
        <taxon>Methylocapsa</taxon>
    </lineage>
</organism>
<reference evidence="5 6" key="1">
    <citation type="submission" date="2023-10" db="EMBL/GenBank/DDBJ databases">
        <title>Novel methanotroph of the genus Methylocapsa from a subarctic wetland.</title>
        <authorList>
            <person name="Belova S.E."/>
            <person name="Oshkin I.Y."/>
            <person name="Miroshnikov K."/>
            <person name="Dedysh S.N."/>
        </authorList>
    </citation>
    <scope>NUCLEOTIDE SEQUENCE [LARGE SCALE GENOMIC DNA]</scope>
    <source>
        <strain evidence="5 6">RX1</strain>
    </source>
</reference>